<dbReference type="NCBIfam" id="TIGR00043">
    <property type="entry name" value="rRNA maturation RNase YbeY"/>
    <property type="match status" value="1"/>
</dbReference>
<organism evidence="8 9">
    <name type="scientific">Wandonia haliotis</name>
    <dbReference type="NCBI Taxonomy" id="574963"/>
    <lineage>
        <taxon>Bacteria</taxon>
        <taxon>Pseudomonadati</taxon>
        <taxon>Bacteroidota</taxon>
        <taxon>Flavobacteriia</taxon>
        <taxon>Flavobacteriales</taxon>
        <taxon>Crocinitomicaceae</taxon>
        <taxon>Wandonia</taxon>
    </lineage>
</organism>
<dbReference type="SUPFAM" id="SSF55486">
    <property type="entry name" value="Metalloproteases ('zincins'), catalytic domain"/>
    <property type="match status" value="1"/>
</dbReference>
<dbReference type="Pfam" id="PF02130">
    <property type="entry name" value="YbeY"/>
    <property type="match status" value="1"/>
</dbReference>
<name>A0ABP3XWK9_9FLAO</name>
<dbReference type="EC" id="3.1.-.-" evidence="7"/>
<keyword evidence="5 7" id="KW-0378">Hydrolase</keyword>
<comment type="cofactor">
    <cofactor evidence="7">
        <name>Zn(2+)</name>
        <dbReference type="ChEBI" id="CHEBI:29105"/>
    </cofactor>
    <text evidence="7">Binds 1 zinc ion.</text>
</comment>
<evidence type="ECO:0000256" key="6">
    <source>
        <dbReference type="ARBA" id="ARBA00022833"/>
    </source>
</evidence>
<keyword evidence="4 7" id="KW-0255">Endonuclease</keyword>
<dbReference type="InterPro" id="IPR002036">
    <property type="entry name" value="YbeY"/>
</dbReference>
<feature type="binding site" evidence="7">
    <location>
        <position position="117"/>
    </location>
    <ligand>
        <name>Zn(2+)</name>
        <dbReference type="ChEBI" id="CHEBI:29105"/>
        <note>catalytic</note>
    </ligand>
</feature>
<keyword evidence="3 7" id="KW-0479">Metal-binding</keyword>
<evidence type="ECO:0000313" key="9">
    <source>
        <dbReference type="Proteomes" id="UP001501126"/>
    </source>
</evidence>
<keyword evidence="7" id="KW-0963">Cytoplasm</keyword>
<keyword evidence="2 7" id="KW-0540">Nuclease</keyword>
<evidence type="ECO:0000256" key="7">
    <source>
        <dbReference type="HAMAP-Rule" id="MF_00009"/>
    </source>
</evidence>
<evidence type="ECO:0000256" key="1">
    <source>
        <dbReference type="ARBA" id="ARBA00010875"/>
    </source>
</evidence>
<dbReference type="Gene3D" id="3.40.390.30">
    <property type="entry name" value="Metalloproteases ('zincins'), catalytic domain"/>
    <property type="match status" value="1"/>
</dbReference>
<dbReference type="PANTHER" id="PTHR46986:SF1">
    <property type="entry name" value="ENDORIBONUCLEASE YBEY, CHLOROPLASTIC"/>
    <property type="match status" value="1"/>
</dbReference>
<keyword evidence="7" id="KW-0690">Ribosome biogenesis</keyword>
<evidence type="ECO:0000256" key="5">
    <source>
        <dbReference type="ARBA" id="ARBA00022801"/>
    </source>
</evidence>
<feature type="binding site" evidence="7">
    <location>
        <position position="107"/>
    </location>
    <ligand>
        <name>Zn(2+)</name>
        <dbReference type="ChEBI" id="CHEBI:29105"/>
        <note>catalytic</note>
    </ligand>
</feature>
<reference evidence="9" key="1">
    <citation type="journal article" date="2019" name="Int. J. Syst. Evol. Microbiol.">
        <title>The Global Catalogue of Microorganisms (GCM) 10K type strain sequencing project: providing services to taxonomists for standard genome sequencing and annotation.</title>
        <authorList>
            <consortium name="The Broad Institute Genomics Platform"/>
            <consortium name="The Broad Institute Genome Sequencing Center for Infectious Disease"/>
            <person name="Wu L."/>
            <person name="Ma J."/>
        </authorList>
    </citation>
    <scope>NUCLEOTIDE SEQUENCE [LARGE SCALE GENOMIC DNA]</scope>
    <source>
        <strain evidence="9">JCM 16083</strain>
    </source>
</reference>
<comment type="subcellular location">
    <subcellularLocation>
        <location evidence="7">Cytoplasm</location>
    </subcellularLocation>
</comment>
<protein>
    <recommendedName>
        <fullName evidence="7">Endoribonuclease YbeY</fullName>
        <ecNumber evidence="7">3.1.-.-</ecNumber>
    </recommendedName>
</protein>
<evidence type="ECO:0000256" key="3">
    <source>
        <dbReference type="ARBA" id="ARBA00022723"/>
    </source>
</evidence>
<gene>
    <name evidence="7 8" type="primary">ybeY</name>
    <name evidence="8" type="ORF">GCM10009118_02310</name>
</gene>
<feature type="binding site" evidence="7">
    <location>
        <position position="111"/>
    </location>
    <ligand>
        <name>Zn(2+)</name>
        <dbReference type="ChEBI" id="CHEBI:29105"/>
        <note>catalytic</note>
    </ligand>
</feature>
<comment type="function">
    <text evidence="7">Single strand-specific metallo-endoribonuclease involved in late-stage 70S ribosome quality control and in maturation of the 3' terminus of the 16S rRNA.</text>
</comment>
<dbReference type="Proteomes" id="UP001501126">
    <property type="component" value="Unassembled WGS sequence"/>
</dbReference>
<comment type="caution">
    <text evidence="8">The sequence shown here is derived from an EMBL/GenBank/DDBJ whole genome shotgun (WGS) entry which is preliminary data.</text>
</comment>
<sequence length="137" mass="16159">MSVELFYEDVEIPGLDPEFFVSWFEKVTLEEEKVLGDITIVFCSDDYLLDVNRRHLDHDYYTDIITFDYSEWPVVSGDLFVSSDRVADNAKGLEIEFKEELDRVVVHGLLHLCGYKDKSDEEELVMREKEDYYLGKR</sequence>
<keyword evidence="9" id="KW-1185">Reference proteome</keyword>
<proteinExistence type="inferred from homology"/>
<keyword evidence="7" id="KW-0698">rRNA processing</keyword>
<dbReference type="PANTHER" id="PTHR46986">
    <property type="entry name" value="ENDORIBONUCLEASE YBEY, CHLOROPLASTIC"/>
    <property type="match status" value="1"/>
</dbReference>
<evidence type="ECO:0000256" key="2">
    <source>
        <dbReference type="ARBA" id="ARBA00022722"/>
    </source>
</evidence>
<comment type="similarity">
    <text evidence="1 7">Belongs to the endoribonuclease YbeY family.</text>
</comment>
<dbReference type="InterPro" id="IPR023091">
    <property type="entry name" value="MetalPrtase_cat_dom_sf_prd"/>
</dbReference>
<evidence type="ECO:0000256" key="4">
    <source>
        <dbReference type="ARBA" id="ARBA00022759"/>
    </source>
</evidence>
<dbReference type="EMBL" id="BAAAFH010000003">
    <property type="protein sequence ID" value="GAA0873823.1"/>
    <property type="molecule type" value="Genomic_DNA"/>
</dbReference>
<evidence type="ECO:0000313" key="8">
    <source>
        <dbReference type="EMBL" id="GAA0873823.1"/>
    </source>
</evidence>
<accession>A0ABP3XWK9</accession>
<dbReference type="HAMAP" id="MF_00009">
    <property type="entry name" value="Endoribonucl_YbeY"/>
    <property type="match status" value="1"/>
</dbReference>
<dbReference type="RefSeq" id="WP_343784242.1">
    <property type="nucleotide sequence ID" value="NZ_BAAAFH010000003.1"/>
</dbReference>
<keyword evidence="6 7" id="KW-0862">Zinc</keyword>